<protein>
    <submittedName>
        <fullName evidence="1">DUF6525 family protein</fullName>
    </submittedName>
</protein>
<comment type="caution">
    <text evidence="1">The sequence shown here is derived from an EMBL/GenBank/DDBJ whole genome shotgun (WGS) entry which is preliminary data.</text>
</comment>
<gene>
    <name evidence="1" type="ORF">RGD00_09150</name>
</gene>
<dbReference type="RefSeq" id="WP_310457017.1">
    <property type="nucleotide sequence ID" value="NZ_JAVKPH010000008.1"/>
</dbReference>
<reference evidence="1 2" key="1">
    <citation type="submission" date="2023-09" db="EMBL/GenBank/DDBJ databases">
        <title>Xinfangfangia sedmenti sp. nov., isolated the sedment.</title>
        <authorList>
            <person name="Xu L."/>
        </authorList>
    </citation>
    <scope>NUCLEOTIDE SEQUENCE [LARGE SCALE GENOMIC DNA]</scope>
    <source>
        <strain evidence="1 2">LG-4</strain>
    </source>
</reference>
<sequence length="99" mass="10807">MRRNLATTLPRRRAQPMAGYDRLPADLRAWLAQAALPWSPASALRLWRKGDPAAAQARLDAAEARLLARDAPRVWGAGYPVTGFPAAACPEHDSRRPPG</sequence>
<dbReference type="EMBL" id="JAVKPH010000008">
    <property type="protein sequence ID" value="MDR5652770.1"/>
    <property type="molecule type" value="Genomic_DNA"/>
</dbReference>
<evidence type="ECO:0000313" key="1">
    <source>
        <dbReference type="EMBL" id="MDR5652770.1"/>
    </source>
</evidence>
<accession>A0ABU1F7B7</accession>
<dbReference type="Pfam" id="PF20135">
    <property type="entry name" value="DUF6525"/>
    <property type="match status" value="1"/>
</dbReference>
<name>A0ABU1F7B7_9RHOB</name>
<organism evidence="1 2">
    <name type="scientific">Ruixingdingia sedimenti</name>
    <dbReference type="NCBI Taxonomy" id="3073604"/>
    <lineage>
        <taxon>Bacteria</taxon>
        <taxon>Pseudomonadati</taxon>
        <taxon>Pseudomonadota</taxon>
        <taxon>Alphaproteobacteria</taxon>
        <taxon>Rhodobacterales</taxon>
        <taxon>Paracoccaceae</taxon>
        <taxon>Ruixingdingia</taxon>
    </lineage>
</organism>
<dbReference type="Proteomes" id="UP001247754">
    <property type="component" value="Unassembled WGS sequence"/>
</dbReference>
<keyword evidence="2" id="KW-1185">Reference proteome</keyword>
<dbReference type="InterPro" id="IPR045386">
    <property type="entry name" value="DUF6525"/>
</dbReference>
<proteinExistence type="predicted"/>
<evidence type="ECO:0000313" key="2">
    <source>
        <dbReference type="Proteomes" id="UP001247754"/>
    </source>
</evidence>